<keyword evidence="6 12" id="KW-1005">Bacterial flagellum biogenesis</keyword>
<feature type="transmembrane region" description="Helical" evidence="12">
    <location>
        <begin position="212"/>
        <end position="234"/>
    </location>
</feature>
<feature type="transmembrane region" description="Helical" evidence="12">
    <location>
        <begin position="246"/>
        <end position="267"/>
    </location>
</feature>
<evidence type="ECO:0000313" key="14">
    <source>
        <dbReference type="Proteomes" id="UP001296873"/>
    </source>
</evidence>
<accession>A0ABS1DAY6</accession>
<evidence type="ECO:0000256" key="7">
    <source>
        <dbReference type="ARBA" id="ARBA00022927"/>
    </source>
</evidence>
<dbReference type="NCBIfam" id="TIGR01103">
    <property type="entry name" value="fliP"/>
    <property type="match status" value="1"/>
</dbReference>
<evidence type="ECO:0000256" key="11">
    <source>
        <dbReference type="ARBA" id="ARBA00023225"/>
    </source>
</evidence>
<dbReference type="Pfam" id="PF00813">
    <property type="entry name" value="FliP"/>
    <property type="match status" value="1"/>
</dbReference>
<dbReference type="InterPro" id="IPR005838">
    <property type="entry name" value="T3SS_IM_P"/>
</dbReference>
<keyword evidence="13" id="KW-0969">Cilium</keyword>
<evidence type="ECO:0000256" key="3">
    <source>
        <dbReference type="ARBA" id="ARBA00022448"/>
    </source>
</evidence>
<dbReference type="PRINTS" id="PR00951">
    <property type="entry name" value="FLGBIOSNFLIP"/>
</dbReference>
<dbReference type="PROSITE" id="PS01061">
    <property type="entry name" value="FLIP_2"/>
    <property type="match status" value="1"/>
</dbReference>
<keyword evidence="9 12" id="KW-0472">Membrane</keyword>
<evidence type="ECO:0000313" key="13">
    <source>
        <dbReference type="EMBL" id="MBK1667621.1"/>
    </source>
</evidence>
<comment type="caution">
    <text evidence="13">The sequence shown here is derived from an EMBL/GenBank/DDBJ whole genome shotgun (WGS) entry which is preliminary data.</text>
</comment>
<keyword evidence="11 12" id="KW-1006">Bacterial flagellum protein export</keyword>
<keyword evidence="14" id="KW-1185">Reference proteome</keyword>
<organism evidence="13 14">
    <name type="scientific">Rhodovibrio sodomensis</name>
    <dbReference type="NCBI Taxonomy" id="1088"/>
    <lineage>
        <taxon>Bacteria</taxon>
        <taxon>Pseudomonadati</taxon>
        <taxon>Pseudomonadota</taxon>
        <taxon>Alphaproteobacteria</taxon>
        <taxon>Rhodospirillales</taxon>
        <taxon>Rhodovibrionaceae</taxon>
        <taxon>Rhodovibrio</taxon>
    </lineage>
</organism>
<feature type="transmembrane region" description="Helical" evidence="12">
    <location>
        <begin position="68"/>
        <end position="101"/>
    </location>
</feature>
<dbReference type="PANTHER" id="PTHR30587">
    <property type="entry name" value="FLAGELLAR BIOSYNTHETIC PROTEIN FLIP"/>
    <property type="match status" value="1"/>
</dbReference>
<keyword evidence="8 12" id="KW-1133">Transmembrane helix</keyword>
<name>A0ABS1DAY6_9PROT</name>
<evidence type="ECO:0000256" key="5">
    <source>
        <dbReference type="ARBA" id="ARBA00022692"/>
    </source>
</evidence>
<dbReference type="PROSITE" id="PS01060">
    <property type="entry name" value="FLIP_1"/>
    <property type="match status" value="1"/>
</dbReference>
<dbReference type="NCBIfam" id="NF009438">
    <property type="entry name" value="PRK12797.1"/>
    <property type="match status" value="1"/>
</dbReference>
<proteinExistence type="inferred from homology"/>
<dbReference type="PANTHER" id="PTHR30587:SF0">
    <property type="entry name" value="FLAGELLAR BIOSYNTHETIC PROTEIN FLIP"/>
    <property type="match status" value="1"/>
</dbReference>
<sequence>MTGRLRRLACLPKLPSRQLSQNERTSGIASTLAVFAAALAALVADPAMAQSLSLDFGGEGGASTASTMIQLIALVTVLSLAPSILVMVTSFTRIVVVLSFLRSALGIQQTPPNSVLISLALFLTLFIMMPTLEQVYDEAVVPLVDQQIDEMEALDAASAPVRTFMLGHVREQDLRLFMDMAKVELTEDPQDTPMRALIPAFMISELKRAFEIGFLLFLPFLIIDMTVASILMAMGMMMLPPVMISLPFKLIFFVMVDGWYLIAGSLVQSYGV</sequence>
<keyword evidence="5 12" id="KW-0812">Transmembrane</keyword>
<evidence type="ECO:0000256" key="10">
    <source>
        <dbReference type="ARBA" id="ARBA00023143"/>
    </source>
</evidence>
<keyword evidence="13" id="KW-0282">Flagellum</keyword>
<comment type="subcellular location">
    <subcellularLocation>
        <location evidence="12">Cell membrane</location>
        <topology evidence="12">Multi-pass membrane protein</topology>
    </subcellularLocation>
    <subcellularLocation>
        <location evidence="12">Bacterial flagellum basal body</location>
    </subcellularLocation>
</comment>
<gene>
    <name evidence="12 13" type="primary">fliP</name>
    <name evidence="13" type="ORF">CKO28_06185</name>
</gene>
<protein>
    <recommendedName>
        <fullName evidence="2 12">Flagellar biosynthetic protein FliP</fullName>
    </recommendedName>
</protein>
<reference evidence="13 14" key="1">
    <citation type="journal article" date="2020" name="Microorganisms">
        <title>Osmotic Adaptation and Compatible Solute Biosynthesis of Phototrophic Bacteria as Revealed from Genome Analyses.</title>
        <authorList>
            <person name="Imhoff J.F."/>
            <person name="Rahn T."/>
            <person name="Kunzel S."/>
            <person name="Keller A."/>
            <person name="Neulinger S.C."/>
        </authorList>
    </citation>
    <scope>NUCLEOTIDE SEQUENCE [LARGE SCALE GENOMIC DNA]</scope>
    <source>
        <strain evidence="13 14">DSM 9895</strain>
    </source>
</reference>
<evidence type="ECO:0000256" key="2">
    <source>
        <dbReference type="ARBA" id="ARBA00021714"/>
    </source>
</evidence>
<dbReference type="PRINTS" id="PR01302">
    <property type="entry name" value="TYPE3IMPPROT"/>
</dbReference>
<comment type="caution">
    <text evidence="12">Lacks conserved residue(s) required for the propagation of feature annotation.</text>
</comment>
<keyword evidence="3 12" id="KW-0813">Transport</keyword>
<evidence type="ECO:0000256" key="8">
    <source>
        <dbReference type="ARBA" id="ARBA00022989"/>
    </source>
</evidence>
<evidence type="ECO:0000256" key="1">
    <source>
        <dbReference type="ARBA" id="ARBA00006257"/>
    </source>
</evidence>
<comment type="function">
    <text evidence="12">Plays a role in the flagellum-specific transport system.</text>
</comment>
<keyword evidence="13" id="KW-0966">Cell projection</keyword>
<comment type="similarity">
    <text evidence="1 12">Belongs to the FliP/MopC/SpaP family.</text>
</comment>
<keyword evidence="4 12" id="KW-1003">Cell membrane</keyword>
<dbReference type="InterPro" id="IPR005837">
    <property type="entry name" value="FliP"/>
</dbReference>
<keyword evidence="7 12" id="KW-0653">Protein transport</keyword>
<evidence type="ECO:0000256" key="4">
    <source>
        <dbReference type="ARBA" id="ARBA00022475"/>
    </source>
</evidence>
<keyword evidence="10" id="KW-0975">Bacterial flagellum</keyword>
<evidence type="ECO:0000256" key="6">
    <source>
        <dbReference type="ARBA" id="ARBA00022795"/>
    </source>
</evidence>
<dbReference type="Proteomes" id="UP001296873">
    <property type="component" value="Unassembled WGS sequence"/>
</dbReference>
<evidence type="ECO:0000256" key="12">
    <source>
        <dbReference type="RuleBase" id="RU362069"/>
    </source>
</evidence>
<dbReference type="EMBL" id="NRRL01000009">
    <property type="protein sequence ID" value="MBK1667621.1"/>
    <property type="molecule type" value="Genomic_DNA"/>
</dbReference>
<evidence type="ECO:0000256" key="9">
    <source>
        <dbReference type="ARBA" id="ARBA00023136"/>
    </source>
</evidence>